<dbReference type="SUPFAM" id="SSF49899">
    <property type="entry name" value="Concanavalin A-like lectins/glucanases"/>
    <property type="match status" value="1"/>
</dbReference>
<keyword evidence="2 4" id="KW-0863">Zinc-finger</keyword>
<feature type="domain" description="RING-type" evidence="6">
    <location>
        <begin position="19"/>
        <end position="43"/>
    </location>
</feature>
<dbReference type="InterPro" id="IPR001870">
    <property type="entry name" value="B30.2/SPRY"/>
</dbReference>
<dbReference type="CDD" id="cd19762">
    <property type="entry name" value="Bbox2_TRIM7-like"/>
    <property type="match status" value="1"/>
</dbReference>
<dbReference type="InterPro" id="IPR017907">
    <property type="entry name" value="Znf_RING_CS"/>
</dbReference>
<accession>A0A8B9E9F6</accession>
<dbReference type="GO" id="GO:0008270">
    <property type="term" value="F:zinc ion binding"/>
    <property type="evidence" value="ECO:0007669"/>
    <property type="project" value="UniProtKB-KW"/>
</dbReference>
<keyword evidence="5" id="KW-0175">Coiled coil</keyword>
<protein>
    <submittedName>
        <fullName evidence="9">Uncharacterized protein</fullName>
    </submittedName>
</protein>
<feature type="domain" description="B box-type" evidence="7">
    <location>
        <begin position="83"/>
        <end position="124"/>
    </location>
</feature>
<dbReference type="SMART" id="SM00589">
    <property type="entry name" value="PRY"/>
    <property type="match status" value="1"/>
</dbReference>
<keyword evidence="10" id="KW-1185">Reference proteome</keyword>
<evidence type="ECO:0000256" key="2">
    <source>
        <dbReference type="ARBA" id="ARBA00022771"/>
    </source>
</evidence>
<dbReference type="CDD" id="cd13733">
    <property type="entry name" value="SPRY_PRY_C-I_1"/>
    <property type="match status" value="1"/>
</dbReference>
<evidence type="ECO:0000256" key="4">
    <source>
        <dbReference type="PROSITE-ProRule" id="PRU00024"/>
    </source>
</evidence>
<feature type="domain" description="B30.2/SPRY" evidence="8">
    <location>
        <begin position="274"/>
        <end position="472"/>
    </location>
</feature>
<dbReference type="Proteomes" id="UP000694521">
    <property type="component" value="Unplaced"/>
</dbReference>
<evidence type="ECO:0000259" key="7">
    <source>
        <dbReference type="PROSITE" id="PS50119"/>
    </source>
</evidence>
<dbReference type="Ensembl" id="ENSACDT00005022193.1">
    <property type="protein sequence ID" value="ENSACDP00005018518.1"/>
    <property type="gene ID" value="ENSACDG00005013463.1"/>
</dbReference>
<dbReference type="SUPFAM" id="SSF57845">
    <property type="entry name" value="B-box zinc-binding domain"/>
    <property type="match status" value="1"/>
</dbReference>
<evidence type="ECO:0000259" key="8">
    <source>
        <dbReference type="PROSITE" id="PS50188"/>
    </source>
</evidence>
<evidence type="ECO:0000259" key="6">
    <source>
        <dbReference type="PROSITE" id="PS50089"/>
    </source>
</evidence>
<keyword evidence="3" id="KW-0862">Zinc</keyword>
<keyword evidence="1" id="KW-0479">Metal-binding</keyword>
<dbReference type="InterPro" id="IPR013320">
    <property type="entry name" value="ConA-like_dom_sf"/>
</dbReference>
<evidence type="ECO:0000256" key="5">
    <source>
        <dbReference type="SAM" id="Coils"/>
    </source>
</evidence>
<dbReference type="Gene3D" id="3.30.40.10">
    <property type="entry name" value="Zinc/RING finger domain, C3HC4 (zinc finger)"/>
    <property type="match status" value="1"/>
</dbReference>
<dbReference type="Gene3D" id="3.30.160.60">
    <property type="entry name" value="Classic Zinc Finger"/>
    <property type="match status" value="1"/>
</dbReference>
<dbReference type="Pfam" id="PF13765">
    <property type="entry name" value="PRY"/>
    <property type="match status" value="1"/>
</dbReference>
<proteinExistence type="predicted"/>
<dbReference type="Pfam" id="PF00643">
    <property type="entry name" value="zf-B_box"/>
    <property type="match status" value="1"/>
</dbReference>
<dbReference type="SMART" id="SM00449">
    <property type="entry name" value="SPRY"/>
    <property type="match status" value="1"/>
</dbReference>
<dbReference type="PROSITE" id="PS50119">
    <property type="entry name" value="ZF_BBOX"/>
    <property type="match status" value="1"/>
</dbReference>
<reference evidence="9" key="2">
    <citation type="submission" date="2025-09" db="UniProtKB">
        <authorList>
            <consortium name="Ensembl"/>
        </authorList>
    </citation>
    <scope>IDENTIFICATION</scope>
</reference>
<dbReference type="AlphaFoldDB" id="A0A8B9E9F6"/>
<dbReference type="Pfam" id="PF13445">
    <property type="entry name" value="zf-RING_UBOX"/>
    <property type="match status" value="1"/>
</dbReference>
<evidence type="ECO:0000256" key="3">
    <source>
        <dbReference type="ARBA" id="ARBA00022833"/>
    </source>
</evidence>
<name>A0A8B9E9F6_ANSCY</name>
<dbReference type="Pfam" id="PF00622">
    <property type="entry name" value="SPRY"/>
    <property type="match status" value="1"/>
</dbReference>
<dbReference type="FunFam" id="2.60.120.920:FF:000004">
    <property type="entry name" value="Butyrophilin subfamily 1 member A1"/>
    <property type="match status" value="1"/>
</dbReference>
<dbReference type="InterPro" id="IPR050143">
    <property type="entry name" value="TRIM/RBCC"/>
</dbReference>
<dbReference type="PANTHER" id="PTHR24103">
    <property type="entry name" value="E3 UBIQUITIN-PROTEIN LIGASE TRIM"/>
    <property type="match status" value="1"/>
</dbReference>
<dbReference type="InterPro" id="IPR013083">
    <property type="entry name" value="Znf_RING/FYVE/PHD"/>
</dbReference>
<dbReference type="PROSITE" id="PS00518">
    <property type="entry name" value="ZF_RING_1"/>
    <property type="match status" value="1"/>
</dbReference>
<dbReference type="Gene3D" id="2.60.120.920">
    <property type="match status" value="1"/>
</dbReference>
<dbReference type="InterPro" id="IPR043136">
    <property type="entry name" value="B30.2/SPRY_sf"/>
</dbReference>
<dbReference type="SUPFAM" id="SSF57850">
    <property type="entry name" value="RING/U-box"/>
    <property type="match status" value="1"/>
</dbReference>
<dbReference type="SMART" id="SM00336">
    <property type="entry name" value="BBOX"/>
    <property type="match status" value="1"/>
</dbReference>
<dbReference type="InterPro" id="IPR003877">
    <property type="entry name" value="SPRY_dom"/>
</dbReference>
<evidence type="ECO:0000256" key="1">
    <source>
        <dbReference type="ARBA" id="ARBA00022723"/>
    </source>
</evidence>
<dbReference type="PROSITE" id="PS50188">
    <property type="entry name" value="B302_SPRY"/>
    <property type="match status" value="1"/>
</dbReference>
<evidence type="ECO:0000313" key="9">
    <source>
        <dbReference type="Ensembl" id="ENSACDP00005018518.1"/>
    </source>
</evidence>
<organism evidence="9 10">
    <name type="scientific">Anser cygnoides</name>
    <name type="common">Swan goose</name>
    <dbReference type="NCBI Taxonomy" id="8845"/>
    <lineage>
        <taxon>Eukaryota</taxon>
        <taxon>Metazoa</taxon>
        <taxon>Chordata</taxon>
        <taxon>Craniata</taxon>
        <taxon>Vertebrata</taxon>
        <taxon>Euteleostomi</taxon>
        <taxon>Archelosauria</taxon>
        <taxon>Archosauria</taxon>
        <taxon>Dinosauria</taxon>
        <taxon>Saurischia</taxon>
        <taxon>Theropoda</taxon>
        <taxon>Coelurosauria</taxon>
        <taxon>Aves</taxon>
        <taxon>Neognathae</taxon>
        <taxon>Galloanserae</taxon>
        <taxon>Anseriformes</taxon>
        <taxon>Anatidae</taxon>
        <taxon>Anserinae</taxon>
        <taxon>Anser</taxon>
    </lineage>
</organism>
<dbReference type="PROSITE" id="PS50089">
    <property type="entry name" value="ZF_RING_2"/>
    <property type="match status" value="1"/>
</dbReference>
<dbReference type="InterPro" id="IPR001841">
    <property type="entry name" value="Znf_RING"/>
</dbReference>
<dbReference type="InterPro" id="IPR006574">
    <property type="entry name" value="PRY"/>
</dbReference>
<dbReference type="InterPro" id="IPR027370">
    <property type="entry name" value="Znf-RING_euk"/>
</dbReference>
<reference evidence="9" key="1">
    <citation type="submission" date="2025-08" db="UniProtKB">
        <authorList>
            <consortium name="Ensembl"/>
        </authorList>
    </citation>
    <scope>IDENTIFICATION</scope>
</reference>
<dbReference type="InterPro" id="IPR000315">
    <property type="entry name" value="Znf_B-box"/>
</dbReference>
<evidence type="ECO:0000313" key="10">
    <source>
        <dbReference type="Proteomes" id="UP000694521"/>
    </source>
</evidence>
<dbReference type="SMART" id="SM00184">
    <property type="entry name" value="RING"/>
    <property type="match status" value="1"/>
</dbReference>
<sequence>GAATGEAQAGCSENPESTCSLCLEDFQEPVMPPCEHSLCRACVMGGWKLFGWPQGRAMTQLGQVGPRHQLGNREQLDQAAAPEPEQGCQEHQEALELFCLEDQTPICALCTESLAHRTHTPVPIEEAAEEYKVRRVLQKLLQQQKLEARSLKSQEEEKVAEWKARISLTKRERIEKEFEKLHDFLDKEEEKLQRKLKQEEKRTATKLRNNVTQLAKQSQALGKLTTEIEERSQQPPLGLLKVRSLKIENIQAQKQAVVSAELQDTYNIPTIRIFEFLNQFKGECLLLLFPAVQMTLDPKSAHPSLLLSEDGQSVSHGGARQELPDYPERFDPYVFVLGSLRITAGRCYWEVEVGDQTEWDIGVCREAVKRKGKGPLSPQAGFWRMWLRNGDQYKVLLSHPITLSVKQKPKRVGIYLDYKGGEVSFYNVTHQTHLYTYSGAFRDALRPFFSPGLSQGGRSASPLVVCPSMDQNEG</sequence>
<dbReference type="InterPro" id="IPR003879">
    <property type="entry name" value="Butyrophylin_SPRY"/>
</dbReference>
<feature type="coiled-coil region" evidence="5">
    <location>
        <begin position="134"/>
        <end position="217"/>
    </location>
</feature>
<dbReference type="PRINTS" id="PR01407">
    <property type="entry name" value="BUTYPHLNCDUF"/>
</dbReference>